<reference evidence="1" key="1">
    <citation type="submission" date="2020-10" db="EMBL/GenBank/DDBJ databases">
        <title>Genome Sequence of Monilinia vaccinii-corymbosi Sheds Light on Mummy Berry Disease Infection of Blueberry and Mating Type.</title>
        <authorList>
            <person name="Yow A.G."/>
            <person name="Zhang Y."/>
            <person name="Bansal K."/>
            <person name="Eacker S.M."/>
            <person name="Sullivan S."/>
            <person name="Liachko I."/>
            <person name="Cubeta M.A."/>
            <person name="Rollins J.A."/>
            <person name="Ashrafi H."/>
        </authorList>
    </citation>
    <scope>NUCLEOTIDE SEQUENCE</scope>
    <source>
        <strain evidence="1">RL-1</strain>
    </source>
</reference>
<evidence type="ECO:0000313" key="1">
    <source>
        <dbReference type="EMBL" id="QSZ35511.1"/>
    </source>
</evidence>
<protein>
    <submittedName>
        <fullName evidence="1">Uncharacterized protein</fullName>
    </submittedName>
</protein>
<dbReference type="Proteomes" id="UP000672032">
    <property type="component" value="Chromosome 5"/>
</dbReference>
<dbReference type="OrthoDB" id="2129069at2759"/>
<evidence type="ECO:0000313" key="2">
    <source>
        <dbReference type="Proteomes" id="UP000672032"/>
    </source>
</evidence>
<dbReference type="AlphaFoldDB" id="A0A8A3PKP4"/>
<gene>
    <name evidence="1" type="ORF">DSL72_008381</name>
</gene>
<keyword evidence="2" id="KW-1185">Reference proteome</keyword>
<dbReference type="EMBL" id="CP063409">
    <property type="protein sequence ID" value="QSZ35511.1"/>
    <property type="molecule type" value="Genomic_DNA"/>
</dbReference>
<proteinExistence type="predicted"/>
<organism evidence="1 2">
    <name type="scientific">Monilinia vaccinii-corymbosi</name>
    <dbReference type="NCBI Taxonomy" id="61207"/>
    <lineage>
        <taxon>Eukaryota</taxon>
        <taxon>Fungi</taxon>
        <taxon>Dikarya</taxon>
        <taxon>Ascomycota</taxon>
        <taxon>Pezizomycotina</taxon>
        <taxon>Leotiomycetes</taxon>
        <taxon>Helotiales</taxon>
        <taxon>Sclerotiniaceae</taxon>
        <taxon>Monilinia</taxon>
    </lineage>
</organism>
<sequence length="183" mass="20144">MPRSREEEQQVFRVLLLSSSDMESSTHASARIERLDHQTGGRNVGIIFLLHEKGGSENGMKEYLKLQMSLMSTSKIAILPLASVSHLLATVQSFQRQLCMVPPSKKVDAPHELLPFSNVGDAMTEHTRNILSDICHSIPEVAGAATTSHGQEQLKEWLSAPHPNSAQGVIDFVRISRVPSPRA</sequence>
<accession>A0A8A3PKP4</accession>
<name>A0A8A3PKP4_9HELO</name>